<gene>
    <name evidence="7" type="ORF">ERX46_05400</name>
</gene>
<name>A0A4Q4KN22_9FLAO</name>
<proteinExistence type="predicted"/>
<dbReference type="PROSITE" id="PS00092">
    <property type="entry name" value="N6_MTASE"/>
    <property type="match status" value="1"/>
</dbReference>
<dbReference type="Proteomes" id="UP000293952">
    <property type="component" value="Unassembled WGS sequence"/>
</dbReference>
<dbReference type="Pfam" id="PF07669">
    <property type="entry name" value="Eco57I"/>
    <property type="match status" value="1"/>
</dbReference>
<reference evidence="7 8" key="1">
    <citation type="submission" date="2019-02" db="EMBL/GenBank/DDBJ databases">
        <title>Genome sequence of the sea-ice species Brumimicrobium glaciale.</title>
        <authorList>
            <person name="Bowman J.P."/>
        </authorList>
    </citation>
    <scope>NUCLEOTIDE SEQUENCE [LARGE SCALE GENOMIC DNA]</scope>
    <source>
        <strain evidence="7 8">IC156</strain>
    </source>
</reference>
<dbReference type="RefSeq" id="WP_130092819.1">
    <property type="nucleotide sequence ID" value="NZ_SETE01000002.1"/>
</dbReference>
<keyword evidence="3" id="KW-0808">Transferase</keyword>
<dbReference type="GO" id="GO:0032259">
    <property type="term" value="P:methylation"/>
    <property type="evidence" value="ECO:0007669"/>
    <property type="project" value="UniProtKB-KW"/>
</dbReference>
<protein>
    <recommendedName>
        <fullName evidence="1">site-specific DNA-methyltransferase (adenine-specific)</fullName>
        <ecNumber evidence="1">2.1.1.72</ecNumber>
    </recommendedName>
</protein>
<dbReference type="GO" id="GO:0006304">
    <property type="term" value="P:DNA modification"/>
    <property type="evidence" value="ECO:0007669"/>
    <property type="project" value="InterPro"/>
</dbReference>
<dbReference type="InterPro" id="IPR011639">
    <property type="entry name" value="MethylTrfase_TaqI-like_dom"/>
</dbReference>
<keyword evidence="2" id="KW-0489">Methyltransferase</keyword>
<evidence type="ECO:0000256" key="1">
    <source>
        <dbReference type="ARBA" id="ARBA00011900"/>
    </source>
</evidence>
<comment type="catalytic activity">
    <reaction evidence="5">
        <text>a 2'-deoxyadenosine in DNA + S-adenosyl-L-methionine = an N(6)-methyl-2'-deoxyadenosine in DNA + S-adenosyl-L-homocysteine + H(+)</text>
        <dbReference type="Rhea" id="RHEA:15197"/>
        <dbReference type="Rhea" id="RHEA-COMP:12418"/>
        <dbReference type="Rhea" id="RHEA-COMP:12419"/>
        <dbReference type="ChEBI" id="CHEBI:15378"/>
        <dbReference type="ChEBI" id="CHEBI:57856"/>
        <dbReference type="ChEBI" id="CHEBI:59789"/>
        <dbReference type="ChEBI" id="CHEBI:90615"/>
        <dbReference type="ChEBI" id="CHEBI:90616"/>
        <dbReference type="EC" id="2.1.1.72"/>
    </reaction>
</comment>
<evidence type="ECO:0000256" key="3">
    <source>
        <dbReference type="ARBA" id="ARBA00022679"/>
    </source>
</evidence>
<evidence type="ECO:0000256" key="2">
    <source>
        <dbReference type="ARBA" id="ARBA00022603"/>
    </source>
</evidence>
<comment type="caution">
    <text evidence="7">The sequence shown here is derived from an EMBL/GenBank/DDBJ whole genome shotgun (WGS) entry which is preliminary data.</text>
</comment>
<organism evidence="7 8">
    <name type="scientific">Brumimicrobium glaciale</name>
    <dbReference type="NCBI Taxonomy" id="200475"/>
    <lineage>
        <taxon>Bacteria</taxon>
        <taxon>Pseudomonadati</taxon>
        <taxon>Bacteroidota</taxon>
        <taxon>Flavobacteriia</taxon>
        <taxon>Flavobacteriales</taxon>
        <taxon>Crocinitomicaceae</taxon>
        <taxon>Brumimicrobium</taxon>
    </lineage>
</organism>
<dbReference type="PRINTS" id="PR00507">
    <property type="entry name" value="N12N6MTFRASE"/>
</dbReference>
<dbReference type="PANTHER" id="PTHR33841:SF1">
    <property type="entry name" value="DNA METHYLTRANSFERASE A"/>
    <property type="match status" value="1"/>
</dbReference>
<dbReference type="EMBL" id="SETE01000002">
    <property type="protein sequence ID" value="RYM34811.1"/>
    <property type="molecule type" value="Genomic_DNA"/>
</dbReference>
<dbReference type="SUPFAM" id="SSF53335">
    <property type="entry name" value="S-adenosyl-L-methionine-dependent methyltransferases"/>
    <property type="match status" value="1"/>
</dbReference>
<keyword evidence="4" id="KW-0949">S-adenosyl-L-methionine</keyword>
<dbReference type="GO" id="GO:0009007">
    <property type="term" value="F:site-specific DNA-methyltransferase (adenine-specific) activity"/>
    <property type="evidence" value="ECO:0007669"/>
    <property type="project" value="UniProtKB-EC"/>
</dbReference>
<dbReference type="InterPro" id="IPR029063">
    <property type="entry name" value="SAM-dependent_MTases_sf"/>
</dbReference>
<accession>A0A4Q4KN22</accession>
<dbReference type="OrthoDB" id="32195at2"/>
<dbReference type="InterPro" id="IPR002052">
    <property type="entry name" value="DNA_methylase_N6_adenine_CS"/>
</dbReference>
<evidence type="ECO:0000313" key="8">
    <source>
        <dbReference type="Proteomes" id="UP000293952"/>
    </source>
</evidence>
<dbReference type="EC" id="2.1.1.72" evidence="1"/>
<evidence type="ECO:0000256" key="5">
    <source>
        <dbReference type="ARBA" id="ARBA00047942"/>
    </source>
</evidence>
<feature type="domain" description="Type II methyltransferase M.TaqI-like" evidence="6">
    <location>
        <begin position="641"/>
        <end position="1029"/>
    </location>
</feature>
<evidence type="ECO:0000313" key="7">
    <source>
        <dbReference type="EMBL" id="RYM34811.1"/>
    </source>
</evidence>
<dbReference type="Gene3D" id="3.40.50.150">
    <property type="entry name" value="Vaccinia Virus protein VP39"/>
    <property type="match status" value="2"/>
</dbReference>
<evidence type="ECO:0000256" key="4">
    <source>
        <dbReference type="ARBA" id="ARBA00022691"/>
    </source>
</evidence>
<sequence length="1600" mass="188115">MIKFINNIGDFFSSNYYDEDFVKKVHEKSGYKSEDHKGLQKRISPLKDKYYRYKQNIIEGRLRTKDKIYETHQFHSHLLNALGYDGDHHQYNEPFHFSEKEVLPVRHKLYRGDKLHLIIMEMQPLIKEGDEEPDGLFEQRYNIEDEEHESKEQRYHRAQWSRVFTVPDELKISPVIINKAISQLSLLDQKERPQFIMLLAGNKIFLVEVEKWFKGAYLQLDIEELFSEATIERKYYSLFFLMLSKEMLAPDSEMVLMDQLEEDSHKSAYEVTKDLKEGIIHAVEALANEALYYRKEKLGEKFDETDDLFESQVKDDCLNIVYRLLFVFYAESRSDLDILPISDSVYQKGYSLEMLRDLEQTQLITDASRNGYFFHDSLKQLFELMSRGYRENEDQTIQLKDGEVISTLKNKSFRIRHIDSPMFDDDKLLQLRNVKFRNYIWQDVICQLSLSREQRGKARGRISYANLGINQLGSVYESLLAYRGFYAEEDYIEVHPKKKPKEGTLLVQRARRDDFHTDEVLKDESGKDVIIPKGQFVYRLSGRDRQKSASYYTPEVLTQTTVKYTLKSILEKVENGEMKALELLDLKLLEPAMGAAAFHNELINQLAEAYLNYRQKEKKTKISPEKYIEELQKVKAYIATNNAYGVDLNPTAIELGKLSLWLNVIHKDMETPFFANRLAVGNAVVGAWFKVYTEKQLKKKWWEKAPKMLQLGPDGDKRKKNEVYHFLLPDKGMVPSAGIKLLKDEFPKHANRVTEWRKDAIKPISETEFRQLQNICDAIDEQLEAYYIFQKRLNLQTKNKVDIWCGYEIERRDKGFQKNLNLRSYDEKEQLNDQRNRQSSPYYKLKMVMDYWCSLWFWDVRKAEHLPTRQQYINDVANILRIDLTQKDKVFKKQPTSYSENNQTALFHEPSIGEQAQQQIIEKTEKSDLYDNKERLEEVKNLSEQYRFFHSQLEFVEVFKERGGFDVIVGNPPWVNITMDEAGILSEKNPEIFIRKLSAPQIKKQAIKILKENADIEQTYITENMWAEGTKEFIGAFQNYPLLQGQRNNLYKSILTNSFNLVSKNGFCGLVHPEGIYEDPKASNLREKVYQRLKFHFEFKNALFIFSEVHDQMNFGINIYRGFEDEVDFISIHNLYIPQTIDGIFISKPSLFTEGKKIKDDNGKFIWNTKPSSNRKVNINESALKIIYNAFGTEEDNYNNTKLIEVHSNEVLTILTKLGKLQMKLEDKMKYFVTMCFNETNGVKDGVIKRKTEYSNFENSAVIFSGPHFFVSNPFNKNPYEACKLSSHYDVLDLQSIDKDFLPRTNYQKSYNYSNYINKIITPWGSQWEQEFKLAFSKMLNTASERTLQPAILPSNSSHIDGVISITYKNEIELLESVGLFSSIIYDFYIKALGKSNLYDDTLRTLKIGVDERFKNFLISRGLLLNSLNSNYAKLWERNWNDDFKVDFWSKKDNRLTPFDSLEPKWEWDTPLRNWYERRWALVEIDVISAMALSLTLEELILIYNVQFPVLQQNEDDTWYDTTGNIVFTCSKGLTGVGIDRPVWNTIKDLKAGETYEHTIEKSELYFGKKITYYAPFDKCDRVEDYKTAWAHFEKVFKED</sequence>
<evidence type="ECO:0000259" key="6">
    <source>
        <dbReference type="Pfam" id="PF07669"/>
    </source>
</evidence>
<dbReference type="InterPro" id="IPR050953">
    <property type="entry name" value="N4_N6_ade-DNA_methylase"/>
</dbReference>
<dbReference type="PANTHER" id="PTHR33841">
    <property type="entry name" value="DNA METHYLTRANSFERASE YEEA-RELATED"/>
    <property type="match status" value="1"/>
</dbReference>
<dbReference type="GO" id="GO:0003676">
    <property type="term" value="F:nucleic acid binding"/>
    <property type="evidence" value="ECO:0007669"/>
    <property type="project" value="InterPro"/>
</dbReference>
<keyword evidence="8" id="KW-1185">Reference proteome</keyword>